<gene>
    <name evidence="2" type="ORF">FB45DRAFT_876956</name>
</gene>
<dbReference type="EMBL" id="JARKIF010000043">
    <property type="protein sequence ID" value="KAJ7608686.1"/>
    <property type="molecule type" value="Genomic_DNA"/>
</dbReference>
<dbReference type="Proteomes" id="UP001221142">
    <property type="component" value="Unassembled WGS sequence"/>
</dbReference>
<sequence>MSEGVAPSIVPPIPVVVTPVPVLLPIVPPIPVVLTPLHTQPVVDTQPIIEMPLPPVPEQPTGPNDEDVDLGAVSPQLPPNTHARHNPDRPVIPTHARYRKPKEKNSAQLTRLRRQMRANKSQAIADDVRDIRKAVEESLPAIAARHGMAVKELRRRVYNGAAIKNKREINCYNAKVCCVMETLNEDREYGNRYMMKQTKKMIAADRSLLVEIDPEQLERMVIKLEADRVIKRTGVRGDNIAATADAQRSLAVIAELIKSLYHRTGVLGFAFFSGADHNNSLPPVALQSGDALKFCSEILFREPELINTMLNLWAIQRNAGAISALSTERMRALGSAMIKSGLIQVTGKPNVVMNFEGYVKSIVRAKHVALLGWPAGVPWKRCGKQTQADDVRAIYKALKDGDCKWVKLKTEKEEDEEERHFTKLVKNGMAPAPVKRKVRKDFQGTHEKRDNTGARYVGSDSDDQGHENGDGEGSDGDDLDHENGDEEGQGNGEGEGSDEELPFADYNGAYSDDGVRKKAKSKSTTKKLGAKSSAKSSKPAAAAKSSKPVAKPATKKPGTKSAAKPAPKPAKPAPKPAKPAPKPTKPATKPTKPTPFVPTSTPPPYVRKGAKFVPNRAAVDAHGREMAAARARHEREAREARGGSDGDDDSQEEVDEPLPLKKAPIPRKKRATAESDAEEGAPVKKRPRTNSKEKRAREGSEDEDEQPAAKKTKVSVEVRPRPAWNSAERVVRPGGIKTGPPIGVRKGA</sequence>
<organism evidence="2 3">
    <name type="scientific">Roridomyces roridus</name>
    <dbReference type="NCBI Taxonomy" id="1738132"/>
    <lineage>
        <taxon>Eukaryota</taxon>
        <taxon>Fungi</taxon>
        <taxon>Dikarya</taxon>
        <taxon>Basidiomycota</taxon>
        <taxon>Agaricomycotina</taxon>
        <taxon>Agaricomycetes</taxon>
        <taxon>Agaricomycetidae</taxon>
        <taxon>Agaricales</taxon>
        <taxon>Marasmiineae</taxon>
        <taxon>Mycenaceae</taxon>
        <taxon>Roridomyces</taxon>
    </lineage>
</organism>
<evidence type="ECO:0000256" key="1">
    <source>
        <dbReference type="SAM" id="MobiDB-lite"/>
    </source>
</evidence>
<evidence type="ECO:0000313" key="2">
    <source>
        <dbReference type="EMBL" id="KAJ7608686.1"/>
    </source>
</evidence>
<feature type="region of interest" description="Disordered" evidence="1">
    <location>
        <begin position="411"/>
        <end position="748"/>
    </location>
</feature>
<keyword evidence="3" id="KW-1185">Reference proteome</keyword>
<feature type="compositionally biased region" description="Basic and acidic residues" evidence="1">
    <location>
        <begin position="440"/>
        <end position="452"/>
    </location>
</feature>
<accession>A0AAD7FAE1</accession>
<feature type="compositionally biased region" description="Basic residues" evidence="1">
    <location>
        <begin position="517"/>
        <end position="529"/>
    </location>
</feature>
<feature type="compositionally biased region" description="Acidic residues" evidence="1">
    <location>
        <begin position="470"/>
        <end position="488"/>
    </location>
</feature>
<proteinExistence type="predicted"/>
<evidence type="ECO:0000313" key="3">
    <source>
        <dbReference type="Proteomes" id="UP001221142"/>
    </source>
</evidence>
<reference evidence="2" key="1">
    <citation type="submission" date="2023-03" db="EMBL/GenBank/DDBJ databases">
        <title>Massive genome expansion in bonnet fungi (Mycena s.s.) driven by repeated elements and novel gene families across ecological guilds.</title>
        <authorList>
            <consortium name="Lawrence Berkeley National Laboratory"/>
            <person name="Harder C.B."/>
            <person name="Miyauchi S."/>
            <person name="Viragh M."/>
            <person name="Kuo A."/>
            <person name="Thoen E."/>
            <person name="Andreopoulos B."/>
            <person name="Lu D."/>
            <person name="Skrede I."/>
            <person name="Drula E."/>
            <person name="Henrissat B."/>
            <person name="Morin E."/>
            <person name="Kohler A."/>
            <person name="Barry K."/>
            <person name="LaButti K."/>
            <person name="Morin E."/>
            <person name="Salamov A."/>
            <person name="Lipzen A."/>
            <person name="Mereny Z."/>
            <person name="Hegedus B."/>
            <person name="Baldrian P."/>
            <person name="Stursova M."/>
            <person name="Weitz H."/>
            <person name="Taylor A."/>
            <person name="Grigoriev I.V."/>
            <person name="Nagy L.G."/>
            <person name="Martin F."/>
            <person name="Kauserud H."/>
        </authorList>
    </citation>
    <scope>NUCLEOTIDE SEQUENCE</scope>
    <source>
        <strain evidence="2">9284</strain>
    </source>
</reference>
<feature type="compositionally biased region" description="Acidic residues" evidence="1">
    <location>
        <begin position="645"/>
        <end position="656"/>
    </location>
</feature>
<feature type="compositionally biased region" description="Basic and acidic residues" evidence="1">
    <location>
        <begin position="619"/>
        <end position="644"/>
    </location>
</feature>
<dbReference type="AlphaFoldDB" id="A0AAD7FAE1"/>
<feature type="compositionally biased region" description="Basic and acidic residues" evidence="1">
    <location>
        <begin position="690"/>
        <end position="699"/>
    </location>
</feature>
<feature type="region of interest" description="Disordered" evidence="1">
    <location>
        <begin position="75"/>
        <end position="107"/>
    </location>
</feature>
<feature type="compositionally biased region" description="Pro residues" evidence="1">
    <location>
        <begin position="592"/>
        <end position="605"/>
    </location>
</feature>
<feature type="compositionally biased region" description="Low complexity" evidence="1">
    <location>
        <begin position="530"/>
        <end position="552"/>
    </location>
</feature>
<feature type="compositionally biased region" description="Pro residues" evidence="1">
    <location>
        <begin position="566"/>
        <end position="584"/>
    </location>
</feature>
<comment type="caution">
    <text evidence="2">The sequence shown here is derived from an EMBL/GenBank/DDBJ whole genome shotgun (WGS) entry which is preliminary data.</text>
</comment>
<protein>
    <submittedName>
        <fullName evidence="2">Uncharacterized protein</fullName>
    </submittedName>
</protein>
<name>A0AAD7FAE1_9AGAR</name>